<evidence type="ECO:0000313" key="2">
    <source>
        <dbReference type="EMBL" id="GCD78360.1"/>
    </source>
</evidence>
<reference evidence="2 3" key="1">
    <citation type="submission" date="2018-11" db="EMBL/GenBank/DDBJ databases">
        <title>Schleiferia aggregans sp. nov., a moderately thermophilic heterotrophic bacterium isolated from microbial mats at a terrestrial hot spring.</title>
        <authorList>
            <person name="Iino T."/>
            <person name="Ohkuma M."/>
            <person name="Haruta S."/>
        </authorList>
    </citation>
    <scope>NUCLEOTIDE SEQUENCE [LARGE SCALE GENOMIC DNA]</scope>
    <source>
        <strain evidence="2 3">LA</strain>
    </source>
</reference>
<evidence type="ECO:0000256" key="1">
    <source>
        <dbReference type="SAM" id="SignalP"/>
    </source>
</evidence>
<keyword evidence="1" id="KW-0732">Signal</keyword>
<feature type="signal peptide" evidence="1">
    <location>
        <begin position="1"/>
        <end position="21"/>
    </location>
</feature>
<dbReference type="Proteomes" id="UP000286715">
    <property type="component" value="Unassembled WGS sequence"/>
</dbReference>
<name>A0A401XMW7_9FLAO</name>
<feature type="chain" id="PRO_5019374180" description="Carboxypeptidase-like regulatory domain-containing protein" evidence="1">
    <location>
        <begin position="22"/>
        <end position="216"/>
    </location>
</feature>
<evidence type="ECO:0000313" key="3">
    <source>
        <dbReference type="Proteomes" id="UP000286715"/>
    </source>
</evidence>
<accession>A0A401XMW7</accession>
<dbReference type="SUPFAM" id="SSF49464">
    <property type="entry name" value="Carboxypeptidase regulatory domain-like"/>
    <property type="match status" value="1"/>
</dbReference>
<protein>
    <recommendedName>
        <fullName evidence="4">Carboxypeptidase-like regulatory domain-containing protein</fullName>
    </recommendedName>
</protein>
<keyword evidence="3" id="KW-1185">Reference proteome</keyword>
<comment type="caution">
    <text evidence="2">The sequence shown here is derived from an EMBL/GenBank/DDBJ whole genome shotgun (WGS) entry which is preliminary data.</text>
</comment>
<gene>
    <name evidence="2" type="ORF">JCM31826_18420</name>
</gene>
<organism evidence="2 3">
    <name type="scientific">Thermaurantimonas aggregans</name>
    <dbReference type="NCBI Taxonomy" id="2173829"/>
    <lineage>
        <taxon>Bacteria</taxon>
        <taxon>Pseudomonadati</taxon>
        <taxon>Bacteroidota</taxon>
        <taxon>Flavobacteriia</taxon>
        <taxon>Flavobacteriales</taxon>
        <taxon>Schleiferiaceae</taxon>
        <taxon>Thermaurantimonas</taxon>
    </lineage>
</organism>
<sequence length="216" mass="24323">MNVFRLLLAAALCLSALVGFAQKGTKAIQISGVIVTDDDIPQFIPNTHVLIRSRGQGTISSSDGFFSIAAMPGDTILFSCIGFKREKFYVSPELKDEKGYLMTITLVRDTTMLQEVTLYPWPSRDRLYTELLAMRPQTTELDIAQRNLALESLKDRARAMGFDASEAARHVMRQQEQSIYNYNRYNGLANGGQAMLLQLSNPFAWLELFESLKKKK</sequence>
<dbReference type="Pfam" id="PF13715">
    <property type="entry name" value="CarbopepD_reg_2"/>
    <property type="match status" value="1"/>
</dbReference>
<dbReference type="AlphaFoldDB" id="A0A401XMW7"/>
<evidence type="ECO:0008006" key="4">
    <source>
        <dbReference type="Google" id="ProtNLM"/>
    </source>
</evidence>
<dbReference type="EMBL" id="BHZE01000021">
    <property type="protein sequence ID" value="GCD78360.1"/>
    <property type="molecule type" value="Genomic_DNA"/>
</dbReference>
<proteinExistence type="predicted"/>
<dbReference type="InterPro" id="IPR008969">
    <property type="entry name" value="CarboxyPept-like_regulatory"/>
</dbReference>